<reference evidence="11 12" key="1">
    <citation type="journal article" date="2015" name="Genome Announc.">
        <title>Complete Genome Sequence of Methanosphaerula palustris E1-9CT, a Hydrogenotrophic Methanogen Isolated from a Minerotrophic Fen Peatland.</title>
        <authorList>
            <person name="Cadillo-Quiroz H."/>
            <person name="Browne P."/>
            <person name="Kyrpides N."/>
            <person name="Woyke T."/>
            <person name="Goodwin L."/>
            <person name="Detter C."/>
            <person name="Yavitt J.B."/>
            <person name="Zinder S.H."/>
        </authorList>
    </citation>
    <scope>NUCLEOTIDE SEQUENCE [LARGE SCALE GENOMIC DNA]</scope>
    <source>
        <strain evidence="12">ATCC BAA-1556 / DSM 19958 / E1-9c</strain>
    </source>
</reference>
<dbReference type="InterPro" id="IPR022428">
    <property type="entry name" value="Dph2_arc"/>
</dbReference>
<dbReference type="InterPro" id="IPR016435">
    <property type="entry name" value="DPH1/DPH2"/>
</dbReference>
<dbReference type="PANTHER" id="PTHR10762">
    <property type="entry name" value="DIPHTHAMIDE BIOSYNTHESIS PROTEIN"/>
    <property type="match status" value="1"/>
</dbReference>
<dbReference type="GeneID" id="7271559"/>
<evidence type="ECO:0000256" key="8">
    <source>
        <dbReference type="ARBA" id="ARBA00023014"/>
    </source>
</evidence>
<dbReference type="OrthoDB" id="314at2157"/>
<dbReference type="HOGENOM" id="CLU_037146_0_0_2"/>
<evidence type="ECO:0000256" key="10">
    <source>
        <dbReference type="PIRNR" id="PIRNR004967"/>
    </source>
</evidence>
<protein>
    <recommendedName>
        <fullName evidence="3 10">2-(3-amino-3-carboxypropyl)histidine synthase</fullName>
        <ecNumber evidence="3 10">2.5.1.108</ecNumber>
    </recommendedName>
</protein>
<dbReference type="InterPro" id="IPR042265">
    <property type="entry name" value="DPH1/DPH2_3"/>
</dbReference>
<dbReference type="GO" id="GO:0051539">
    <property type="term" value="F:4 iron, 4 sulfur cluster binding"/>
    <property type="evidence" value="ECO:0007669"/>
    <property type="project" value="UniProtKB-UniRule"/>
</dbReference>
<dbReference type="EMBL" id="CP001338">
    <property type="protein sequence ID" value="ACL17380.1"/>
    <property type="molecule type" value="Genomic_DNA"/>
</dbReference>
<keyword evidence="6 10" id="KW-0479">Metal-binding</keyword>
<dbReference type="GO" id="GO:0046872">
    <property type="term" value="F:metal ion binding"/>
    <property type="evidence" value="ECO:0007669"/>
    <property type="project" value="UniProtKB-KW"/>
</dbReference>
<sequence>MSSINTADLIGELHRRGAHRVALQLPEGLKRQGAGLAGDLKAAGFSVILSGDPCYGACDLALSALAEADVLVHIGHTPVEDHPQVICLPFEQDFDLSSLDQAIPLLQERRIGLITTVQHAHLLAAAAQYLADHGIEAVIRDGAGRTPAAGQVLGCTYRAARIDGVNEILFIGTGLFHPIGVQLATGKRVIALDPFTRNAGVVDSSRLLRRRFGLIEQAKEAESYGILLSTKSGQRRAALAERLASLDDRAMIVTLQEVSPDALLNLGFGCYVNTACPRIAYDDQVRFPVPVITPEEFEIVCGQRNWDDYAVDEIR</sequence>
<dbReference type="GO" id="GO:0017183">
    <property type="term" value="P:protein histidyl modification to diphthamide"/>
    <property type="evidence" value="ECO:0007669"/>
    <property type="project" value="UniProtKB-UniRule"/>
</dbReference>
<dbReference type="EC" id="2.5.1.108" evidence="3 10"/>
<dbReference type="NCBIfam" id="TIGR00322">
    <property type="entry name" value="diphth2_R"/>
    <property type="match status" value="1"/>
</dbReference>
<accession>B8GDM9</accession>
<keyword evidence="4 10" id="KW-0808">Transferase</keyword>
<dbReference type="STRING" id="521011.Mpal_2082"/>
<evidence type="ECO:0000256" key="4">
    <source>
        <dbReference type="ARBA" id="ARBA00022679"/>
    </source>
</evidence>
<evidence type="ECO:0000313" key="11">
    <source>
        <dbReference type="EMBL" id="ACL17380.1"/>
    </source>
</evidence>
<comment type="pathway">
    <text evidence="2 10">Protein modification; peptidyl-diphthamide biosynthesis.</text>
</comment>
<dbReference type="eggNOG" id="arCOG04112">
    <property type="taxonomic scope" value="Archaea"/>
</dbReference>
<evidence type="ECO:0000256" key="1">
    <source>
        <dbReference type="ARBA" id="ARBA00001966"/>
    </source>
</evidence>
<dbReference type="PIRSF" id="PIRSF004967">
    <property type="entry name" value="DPH1"/>
    <property type="match status" value="1"/>
</dbReference>
<dbReference type="UniPathway" id="UPA00559"/>
<dbReference type="InterPro" id="IPR035435">
    <property type="entry name" value="DPH1/DPH2_euk_archaea"/>
</dbReference>
<organism evidence="11 12">
    <name type="scientific">Methanosphaerula palustris (strain ATCC BAA-1556 / DSM 19958 / E1-9c)</name>
    <dbReference type="NCBI Taxonomy" id="521011"/>
    <lineage>
        <taxon>Archaea</taxon>
        <taxon>Methanobacteriati</taxon>
        <taxon>Methanobacteriota</taxon>
        <taxon>Stenosarchaea group</taxon>
        <taxon>Methanomicrobia</taxon>
        <taxon>Methanomicrobiales</taxon>
        <taxon>Methanoregulaceae</taxon>
        <taxon>Methanosphaerula</taxon>
    </lineage>
</organism>
<dbReference type="InterPro" id="IPR042263">
    <property type="entry name" value="DPH1/DPH2_1"/>
</dbReference>
<evidence type="ECO:0000256" key="7">
    <source>
        <dbReference type="ARBA" id="ARBA00023004"/>
    </source>
</evidence>
<dbReference type="SFLD" id="SFLDS00032">
    <property type="entry name" value="Radical_SAM_3-amino-3-carboxyp"/>
    <property type="match status" value="1"/>
</dbReference>
<dbReference type="NCBIfam" id="TIGR03682">
    <property type="entry name" value="arCOG04112"/>
    <property type="match status" value="1"/>
</dbReference>
<dbReference type="PANTHER" id="PTHR10762:SF1">
    <property type="entry name" value="2-(3-AMINO-3-CARBOXYPROPYL)HISTIDINE SYNTHASE SUBUNIT 1"/>
    <property type="match status" value="1"/>
</dbReference>
<keyword evidence="7 10" id="KW-0408">Iron</keyword>
<dbReference type="InterPro" id="IPR042264">
    <property type="entry name" value="DPH1/DPH2_2"/>
</dbReference>
<comment type="cofactor">
    <cofactor evidence="1 10">
        <name>[4Fe-4S] cluster</name>
        <dbReference type="ChEBI" id="CHEBI:49883"/>
    </cofactor>
</comment>
<dbReference type="Gene3D" id="3.40.50.11850">
    <property type="entry name" value="Diphthamide synthesis DPH1/DPH2 domain 2"/>
    <property type="match status" value="1"/>
</dbReference>
<dbReference type="GO" id="GO:0090560">
    <property type="term" value="F:2-(3-amino-3-carboxypropyl)histidine synthase activity"/>
    <property type="evidence" value="ECO:0007669"/>
    <property type="project" value="UniProtKB-UniRule"/>
</dbReference>
<comment type="similarity">
    <text evidence="10">Belongs to the DPH1/DPH2 family.</text>
</comment>
<gene>
    <name evidence="11" type="ordered locus">Mpal_2082</name>
</gene>
<dbReference type="Gene3D" id="3.40.50.11860">
    <property type="entry name" value="Diphthamide synthesis DPH1/DPH2 domain 3"/>
    <property type="match status" value="1"/>
</dbReference>
<evidence type="ECO:0000256" key="5">
    <source>
        <dbReference type="ARBA" id="ARBA00022691"/>
    </source>
</evidence>
<dbReference type="RefSeq" id="WP_012618699.1">
    <property type="nucleotide sequence ID" value="NC_011832.1"/>
</dbReference>
<evidence type="ECO:0000256" key="2">
    <source>
        <dbReference type="ARBA" id="ARBA00005156"/>
    </source>
</evidence>
<proteinExistence type="inferred from homology"/>
<dbReference type="Gene3D" id="3.40.50.11840">
    <property type="entry name" value="Diphthamide synthesis DPH1/DPH2 domain 1"/>
    <property type="match status" value="1"/>
</dbReference>
<comment type="function">
    <text evidence="10">Catalyzes the first step of diphthamide biosynthesis, i.e. the transfer of the 3-amino-3-carboxypropyl group from S-adenosyl-L-methionine (SAM) to the C2 position of the imidazole ring of the target histidine residue in translation elongation factor 2 (EF-2).</text>
</comment>
<dbReference type="Pfam" id="PF01866">
    <property type="entry name" value="Diphthamide_syn"/>
    <property type="match status" value="1"/>
</dbReference>
<keyword evidence="12" id="KW-1185">Reference proteome</keyword>
<evidence type="ECO:0000256" key="3">
    <source>
        <dbReference type="ARBA" id="ARBA00012221"/>
    </source>
</evidence>
<keyword evidence="5 10" id="KW-0949">S-adenosyl-L-methionine</keyword>
<keyword evidence="10" id="KW-0004">4Fe-4S</keyword>
<keyword evidence="8 10" id="KW-0411">Iron-sulfur</keyword>
<evidence type="ECO:0000256" key="6">
    <source>
        <dbReference type="ARBA" id="ARBA00022723"/>
    </source>
</evidence>
<dbReference type="AlphaFoldDB" id="B8GDM9"/>
<evidence type="ECO:0000313" key="12">
    <source>
        <dbReference type="Proteomes" id="UP000002457"/>
    </source>
</evidence>
<name>B8GDM9_METPE</name>
<dbReference type="Proteomes" id="UP000002457">
    <property type="component" value="Chromosome"/>
</dbReference>
<comment type="catalytic activity">
    <reaction evidence="9 10">
        <text>L-histidyl-[translation elongation factor 2] + S-adenosyl-L-methionine = 2-[(3S)-amino-3-carboxypropyl]-L-histidyl-[translation elongation factor 2] + S-methyl-5'-thioadenosine + H(+)</text>
        <dbReference type="Rhea" id="RHEA:36783"/>
        <dbReference type="Rhea" id="RHEA-COMP:9748"/>
        <dbReference type="Rhea" id="RHEA-COMP:9749"/>
        <dbReference type="ChEBI" id="CHEBI:15378"/>
        <dbReference type="ChEBI" id="CHEBI:17509"/>
        <dbReference type="ChEBI" id="CHEBI:29979"/>
        <dbReference type="ChEBI" id="CHEBI:59789"/>
        <dbReference type="ChEBI" id="CHEBI:73995"/>
        <dbReference type="EC" id="2.5.1.108"/>
    </reaction>
</comment>
<evidence type="ECO:0000256" key="9">
    <source>
        <dbReference type="ARBA" id="ARBA00048403"/>
    </source>
</evidence>
<dbReference type="KEGG" id="mpl:Mpal_2082"/>